<gene>
    <name evidence="3" type="ORF">thalar_02631</name>
</gene>
<dbReference type="PANTHER" id="PTHR48081">
    <property type="entry name" value="AB HYDROLASE SUPERFAMILY PROTEIN C4A8.06C"/>
    <property type="match status" value="1"/>
</dbReference>
<evidence type="ECO:0000313" key="3">
    <source>
        <dbReference type="EMBL" id="EPX76913.1"/>
    </source>
</evidence>
<dbReference type="GO" id="GO:0016787">
    <property type="term" value="F:hydrolase activity"/>
    <property type="evidence" value="ECO:0007669"/>
    <property type="project" value="UniProtKB-KW"/>
</dbReference>
<evidence type="ECO:0000259" key="2">
    <source>
        <dbReference type="Pfam" id="PF20434"/>
    </source>
</evidence>
<name>S9QBA0_9RHOB</name>
<accession>S9QBA0</accession>
<dbReference type="Gene3D" id="3.40.50.1820">
    <property type="entry name" value="alpha/beta hydrolase"/>
    <property type="match status" value="1"/>
</dbReference>
<protein>
    <recommendedName>
        <fullName evidence="2">BD-FAE-like domain-containing protein</fullName>
    </recommendedName>
</protein>
<evidence type="ECO:0000256" key="1">
    <source>
        <dbReference type="ARBA" id="ARBA00022801"/>
    </source>
</evidence>
<dbReference type="InterPro" id="IPR049492">
    <property type="entry name" value="BD-FAE-like_dom"/>
</dbReference>
<feature type="domain" description="BD-FAE-like" evidence="2">
    <location>
        <begin position="22"/>
        <end position="76"/>
    </location>
</feature>
<dbReference type="Proteomes" id="UP000015351">
    <property type="component" value="Unassembled WGS sequence"/>
</dbReference>
<dbReference type="HOGENOM" id="CLU_1048883_0_0_5"/>
<dbReference type="STRING" id="1123360.thalar_02631"/>
<dbReference type="Pfam" id="PF20434">
    <property type="entry name" value="BD-FAE"/>
    <property type="match status" value="1"/>
</dbReference>
<reference evidence="4" key="1">
    <citation type="journal article" date="2013" name="Stand. Genomic Sci.">
        <title>Genome sequence of the Litoreibacter arenae type strain (DSM 19593(T)), a member of the Roseobacter clade isolated from sea sand.</title>
        <authorList>
            <person name="Riedel T."/>
            <person name="Fiebig A."/>
            <person name="Petersen J."/>
            <person name="Gronow S."/>
            <person name="Kyrpides N.C."/>
            <person name="Goker M."/>
            <person name="Klenk H.P."/>
        </authorList>
    </citation>
    <scope>NUCLEOTIDE SEQUENCE [LARGE SCALE GENOMIC DNA]</scope>
    <source>
        <strain evidence="4">DSM 19593</strain>
    </source>
</reference>
<keyword evidence="4" id="KW-1185">Reference proteome</keyword>
<comment type="caution">
    <text evidence="3">The sequence shown here is derived from an EMBL/GenBank/DDBJ whole genome shotgun (WGS) entry which is preliminary data.</text>
</comment>
<keyword evidence="1" id="KW-0378">Hydrolase</keyword>
<organism evidence="3 4">
    <name type="scientific">Litoreibacter arenae DSM 19593</name>
    <dbReference type="NCBI Taxonomy" id="1123360"/>
    <lineage>
        <taxon>Bacteria</taxon>
        <taxon>Pseudomonadati</taxon>
        <taxon>Pseudomonadota</taxon>
        <taxon>Alphaproteobacteria</taxon>
        <taxon>Rhodobacterales</taxon>
        <taxon>Roseobacteraceae</taxon>
        <taxon>Litoreibacter</taxon>
    </lineage>
</organism>
<dbReference type="InterPro" id="IPR050300">
    <property type="entry name" value="GDXG_lipolytic_enzyme"/>
</dbReference>
<dbReference type="eggNOG" id="COG0657">
    <property type="taxonomic scope" value="Bacteria"/>
</dbReference>
<dbReference type="InterPro" id="IPR029058">
    <property type="entry name" value="AB_hydrolase_fold"/>
</dbReference>
<evidence type="ECO:0000313" key="4">
    <source>
        <dbReference type="Proteomes" id="UP000015351"/>
    </source>
</evidence>
<dbReference type="AlphaFoldDB" id="S9QBA0"/>
<sequence length="265" mass="28815">MSANMKCLSDIVYDPRHDLAFDLYLPDNLKADACVIYAHGGGFRRGHKAHVETGHFALKLTEAGFAMASISYRLRTGLDAFSQEDVAHIEAQMVRTAKVGLNLSPNLYGAAFIAAMEDMSHAIEYLWVEGECFGIASRKVGVLGVSAGGIAGLALAYPPKPWMRRVSRPDTVVAISSAIVQPWRLEQDGPPCLMFHGPQDRIIALSNAQLGTARAQQVGAPVVLIDTKVKGHVSQVDEVLDGSHPDGTPYMQMVVDQFARLREED</sequence>
<dbReference type="SUPFAM" id="SSF53474">
    <property type="entry name" value="alpha/beta-Hydrolases"/>
    <property type="match status" value="1"/>
</dbReference>
<proteinExistence type="predicted"/>
<dbReference type="EMBL" id="AONI01000015">
    <property type="protein sequence ID" value="EPX76913.1"/>
    <property type="molecule type" value="Genomic_DNA"/>
</dbReference>